<keyword evidence="1" id="KW-1133">Transmembrane helix</keyword>
<reference evidence="3 4" key="1">
    <citation type="submission" date="2006-02" db="EMBL/GenBank/DDBJ databases">
        <authorList>
            <person name="Amann R."/>
            <person name="Ferriera S."/>
            <person name="Johnson J."/>
            <person name="Kravitz S."/>
            <person name="Halpern A."/>
            <person name="Remington K."/>
            <person name="Beeson K."/>
            <person name="Tran B."/>
            <person name="Rogers Y.-H."/>
            <person name="Friedman R."/>
            <person name="Venter J.C."/>
        </authorList>
    </citation>
    <scope>NUCLEOTIDE SEQUENCE [LARGE SCALE GENOMIC DNA]</scope>
    <source>
        <strain evidence="3 4">DSM 3645</strain>
    </source>
</reference>
<evidence type="ECO:0000313" key="4">
    <source>
        <dbReference type="Proteomes" id="UP000004358"/>
    </source>
</evidence>
<dbReference type="InterPro" id="IPR012902">
    <property type="entry name" value="N_methyl_site"/>
</dbReference>
<accession>A3ZS11</accession>
<dbReference type="Pfam" id="PF07596">
    <property type="entry name" value="SBP_bac_10"/>
    <property type="match status" value="1"/>
</dbReference>
<evidence type="ECO:0000259" key="2">
    <source>
        <dbReference type="Pfam" id="PF07596"/>
    </source>
</evidence>
<dbReference type="PANTHER" id="PTHR30093">
    <property type="entry name" value="GENERAL SECRETION PATHWAY PROTEIN G"/>
    <property type="match status" value="1"/>
</dbReference>
<dbReference type="NCBIfam" id="TIGR02532">
    <property type="entry name" value="IV_pilin_GFxxxE"/>
    <property type="match status" value="1"/>
</dbReference>
<evidence type="ECO:0000313" key="3">
    <source>
        <dbReference type="EMBL" id="EAQ80934.1"/>
    </source>
</evidence>
<dbReference type="SUPFAM" id="SSF54523">
    <property type="entry name" value="Pili subunits"/>
    <property type="match status" value="1"/>
</dbReference>
<dbReference type="InterPro" id="IPR027558">
    <property type="entry name" value="Pre_pil_HX9DG_C"/>
</dbReference>
<evidence type="ECO:0000256" key="1">
    <source>
        <dbReference type="SAM" id="Phobius"/>
    </source>
</evidence>
<dbReference type="Proteomes" id="UP000004358">
    <property type="component" value="Unassembled WGS sequence"/>
</dbReference>
<feature type="transmembrane region" description="Helical" evidence="1">
    <location>
        <begin position="37"/>
        <end position="62"/>
    </location>
</feature>
<dbReference type="EMBL" id="AANZ01000007">
    <property type="protein sequence ID" value="EAQ80934.1"/>
    <property type="molecule type" value="Genomic_DNA"/>
</dbReference>
<protein>
    <recommendedName>
        <fullName evidence="2">DUF1559 domain-containing protein</fullName>
    </recommendedName>
</protein>
<dbReference type="OrthoDB" id="255848at2"/>
<dbReference type="HOGENOM" id="CLU_041661_0_0_0"/>
<dbReference type="RefSeq" id="WP_002650494.1">
    <property type="nucleotide sequence ID" value="NZ_CH672376.1"/>
</dbReference>
<keyword evidence="1" id="KW-0812">Transmembrane</keyword>
<dbReference type="eggNOG" id="COG2165">
    <property type="taxonomic scope" value="Bacteria"/>
</dbReference>
<dbReference type="Gene3D" id="3.30.700.10">
    <property type="entry name" value="Glycoprotein, Type 4 Pilin"/>
    <property type="match status" value="1"/>
</dbReference>
<dbReference type="InterPro" id="IPR011453">
    <property type="entry name" value="DUF1559"/>
</dbReference>
<dbReference type="PROSITE" id="PS00409">
    <property type="entry name" value="PROKAR_NTER_METHYL"/>
    <property type="match status" value="1"/>
</dbReference>
<dbReference type="PANTHER" id="PTHR30093:SF2">
    <property type="entry name" value="TYPE II SECRETION SYSTEM PROTEIN H"/>
    <property type="match status" value="1"/>
</dbReference>
<dbReference type="NCBIfam" id="TIGR04294">
    <property type="entry name" value="pre_pil_HX9DG"/>
    <property type="match status" value="1"/>
</dbReference>
<sequence length="357" mass="37988">MHTSTPCLNGSPEDLVGDVRQSIENGSVPTSAFRIRAGFTLVELLVVIAIIGVLIALLLPAVQQAREAARRMSCSNNLKQLGLALHNYHDTFGAFPVGSAYQYASSWMVGVLPFIEERALYDQWTFVQSRGGQTSNAPATTKTAFADVVISGYICPSSPLENLSRASVSPRFGASNYMGISGAATPTDVVSSTTGDRCIQGKYGYVCSNGLMPPNLSIRMGEITDGLTNTLLVGEQSDFCVDSTGAKVDLRNSWRWGFTMGTGSPGYPGTSTWTSTIENDTHNISTIRYAVNYKAKTSDTLGNVEYGTNAPIQSAHPGGAQVLFADGSAHFLAETIDVNGILCPLAARNDGLTIGEY</sequence>
<comment type="caution">
    <text evidence="3">The sequence shown here is derived from an EMBL/GenBank/DDBJ whole genome shotgun (WGS) entry which is preliminary data.</text>
</comment>
<dbReference type="AlphaFoldDB" id="A3ZS11"/>
<dbReference type="InterPro" id="IPR045584">
    <property type="entry name" value="Pilin-like"/>
</dbReference>
<organism evidence="3 4">
    <name type="scientific">Blastopirellula marina DSM 3645</name>
    <dbReference type="NCBI Taxonomy" id="314230"/>
    <lineage>
        <taxon>Bacteria</taxon>
        <taxon>Pseudomonadati</taxon>
        <taxon>Planctomycetota</taxon>
        <taxon>Planctomycetia</taxon>
        <taxon>Pirellulales</taxon>
        <taxon>Pirellulaceae</taxon>
        <taxon>Blastopirellula</taxon>
    </lineage>
</organism>
<dbReference type="STRING" id="314230.DSM3645_12976"/>
<name>A3ZS11_9BACT</name>
<gene>
    <name evidence="3" type="ORF">DSM3645_12976</name>
</gene>
<feature type="domain" description="DUF1559" evidence="2">
    <location>
        <begin position="63"/>
        <end position="338"/>
    </location>
</feature>
<proteinExistence type="predicted"/>
<dbReference type="Pfam" id="PF07963">
    <property type="entry name" value="N_methyl"/>
    <property type="match status" value="1"/>
</dbReference>
<keyword evidence="1" id="KW-0472">Membrane</keyword>